<evidence type="ECO:0000256" key="1">
    <source>
        <dbReference type="SAM" id="SignalP"/>
    </source>
</evidence>
<protein>
    <recommendedName>
        <fullName evidence="4">Outer membrane protein beta-barrel domain-containing protein</fullName>
    </recommendedName>
</protein>
<gene>
    <name evidence="2" type="ORF">CDL10_09070</name>
</gene>
<dbReference type="OrthoDB" id="1466811at2"/>
<sequence>MKLKITLALFLGTLTATYAQVEEEVIKEEAPVEIEVVPVEAEAEADYDFDFSFFEPTEQDTVVKYRTQSFPFIAGGFGNVSNDGAFANSDFGYLRSSFFEWGLAFRRPFNEDKNLLGLRYGISFSYNSITPTQNNILVDNGNGETVLADSGIADMKRNGTYFRNSYINIPIALDFDFSTKTYNHANRRFKTNPGINFGIGGYVGYNINSKQFIRYKEDGYKYTVKEHGKWNVNDFNYGVMAYVGYTNLKLYAKYDLQPVFKNNPTDQKFWSLGLMIDLR</sequence>
<accession>A0A2M9R7J1</accession>
<evidence type="ECO:0000313" key="3">
    <source>
        <dbReference type="Proteomes" id="UP000231960"/>
    </source>
</evidence>
<feature type="chain" id="PRO_5015006685" description="Outer membrane protein beta-barrel domain-containing protein" evidence="1">
    <location>
        <begin position="22"/>
        <end position="279"/>
    </location>
</feature>
<keyword evidence="1" id="KW-0732">Signal</keyword>
<dbReference type="EMBL" id="NIPO01000001">
    <property type="protein sequence ID" value="PJR04673.1"/>
    <property type="molecule type" value="Genomic_DNA"/>
</dbReference>
<reference evidence="2 3" key="1">
    <citation type="submission" date="2017-06" db="EMBL/GenBank/DDBJ databases">
        <title>Description of Avrilella dinanensis gen. nov. sp. nov.</title>
        <authorList>
            <person name="Leyer C."/>
            <person name="Sassi M."/>
            <person name="Minet J."/>
            <person name="Kayal S."/>
            <person name="Cattoir V."/>
        </authorList>
    </citation>
    <scope>NUCLEOTIDE SEQUENCE [LARGE SCALE GENOMIC DNA]</scope>
    <source>
        <strain evidence="2 3">UR159</strain>
    </source>
</reference>
<dbReference type="RefSeq" id="WP_100678231.1">
    <property type="nucleotide sequence ID" value="NZ_NIPO01000001.1"/>
</dbReference>
<evidence type="ECO:0008006" key="4">
    <source>
        <dbReference type="Google" id="ProtNLM"/>
    </source>
</evidence>
<comment type="caution">
    <text evidence="2">The sequence shown here is derived from an EMBL/GenBank/DDBJ whole genome shotgun (WGS) entry which is preliminary data.</text>
</comment>
<keyword evidence="3" id="KW-1185">Reference proteome</keyword>
<name>A0A2M9R7J1_9FLAO</name>
<dbReference type="Proteomes" id="UP000231960">
    <property type="component" value="Unassembled WGS sequence"/>
</dbReference>
<proteinExistence type="predicted"/>
<feature type="signal peptide" evidence="1">
    <location>
        <begin position="1"/>
        <end position="21"/>
    </location>
</feature>
<evidence type="ECO:0000313" key="2">
    <source>
        <dbReference type="EMBL" id="PJR04673.1"/>
    </source>
</evidence>
<dbReference type="AlphaFoldDB" id="A0A2M9R7J1"/>
<organism evidence="2 3">
    <name type="scientific">Avrilella dinanensis</name>
    <dbReference type="NCBI Taxonomy" id="2008672"/>
    <lineage>
        <taxon>Bacteria</taxon>
        <taxon>Pseudomonadati</taxon>
        <taxon>Bacteroidota</taxon>
        <taxon>Flavobacteriia</taxon>
        <taxon>Flavobacteriales</taxon>
        <taxon>Flavobacteriaceae</taxon>
        <taxon>Avrilella</taxon>
    </lineage>
</organism>